<reference evidence="2" key="1">
    <citation type="journal article" date="2019" name="Int. J. Syst. Evol. Microbiol.">
        <title>The Global Catalogue of Microorganisms (GCM) 10K type strain sequencing project: providing services to taxonomists for standard genome sequencing and annotation.</title>
        <authorList>
            <consortium name="The Broad Institute Genomics Platform"/>
            <consortium name="The Broad Institute Genome Sequencing Center for Infectious Disease"/>
            <person name="Wu L."/>
            <person name="Ma J."/>
        </authorList>
    </citation>
    <scope>NUCLEOTIDE SEQUENCE [LARGE SCALE GENOMIC DNA]</scope>
    <source>
        <strain evidence="2">KCTC 42964</strain>
    </source>
</reference>
<comment type="caution">
    <text evidence="1">The sequence shown here is derived from an EMBL/GenBank/DDBJ whole genome shotgun (WGS) entry which is preliminary data.</text>
</comment>
<accession>A0ABV7KYY3</accession>
<protein>
    <submittedName>
        <fullName evidence="1">Uncharacterized protein</fullName>
    </submittedName>
</protein>
<organism evidence="1 2">
    <name type="scientific">Marinibaculum pumilum</name>
    <dbReference type="NCBI Taxonomy" id="1766165"/>
    <lineage>
        <taxon>Bacteria</taxon>
        <taxon>Pseudomonadati</taxon>
        <taxon>Pseudomonadota</taxon>
        <taxon>Alphaproteobacteria</taxon>
        <taxon>Rhodospirillales</taxon>
        <taxon>Rhodospirillaceae</taxon>
        <taxon>Marinibaculum</taxon>
    </lineage>
</organism>
<sequence length="58" mass="6659">MTYEREIDEDERREAIDFRRAMSRRRSCLCGYPDWPGQCPGPAFCPVHGEDLGPEDAA</sequence>
<name>A0ABV7KYY3_9PROT</name>
<dbReference type="RefSeq" id="WP_379899536.1">
    <property type="nucleotide sequence ID" value="NZ_JBHRTR010000022.1"/>
</dbReference>
<dbReference type="Proteomes" id="UP001595528">
    <property type="component" value="Unassembled WGS sequence"/>
</dbReference>
<evidence type="ECO:0000313" key="2">
    <source>
        <dbReference type="Proteomes" id="UP001595528"/>
    </source>
</evidence>
<gene>
    <name evidence="1" type="ORF">ACFOGJ_09025</name>
</gene>
<proteinExistence type="predicted"/>
<dbReference type="EMBL" id="JBHRTR010000022">
    <property type="protein sequence ID" value="MFC3227370.1"/>
    <property type="molecule type" value="Genomic_DNA"/>
</dbReference>
<keyword evidence="2" id="KW-1185">Reference proteome</keyword>
<evidence type="ECO:0000313" key="1">
    <source>
        <dbReference type="EMBL" id="MFC3227370.1"/>
    </source>
</evidence>